<comment type="caution">
    <text evidence="4">The sequence shown here is derived from an EMBL/GenBank/DDBJ whole genome shotgun (WGS) entry which is preliminary data.</text>
</comment>
<keyword evidence="2" id="KW-0732">Signal</keyword>
<feature type="signal peptide" evidence="2">
    <location>
        <begin position="1"/>
        <end position="21"/>
    </location>
</feature>
<dbReference type="Proteomes" id="UP000031180">
    <property type="component" value="Unassembled WGS sequence"/>
</dbReference>
<feature type="chain" id="PRO_5044303796" evidence="2">
    <location>
        <begin position="22"/>
        <end position="256"/>
    </location>
</feature>
<proteinExistence type="predicted"/>
<sequence>MRRVRAWKVAWLLMVVAAPLAAQQAGHVNSLARLRAGPGDEYRLVGEAHAGNPVTVYGCLENGSWCDVRGSDGRGWMRAQAIGSGRGGVTTLVPKVTFALDAYWDAHYRGREWTAESERALWRAHVPGESLSLDLMAPGNGPSVGEPTIAKRLKDDTRSENERTERQWREKTSFELSRLDRNTRDDRINGCKRAGGGGDAVQDCVLSAKRDYYDSVRSRCNSAQSQDSSAMSCLSGAQREYDAAIRERESRARDDR</sequence>
<organism evidence="4 5">
    <name type="scientific">Xanthomonas campestris pv. phaseoli</name>
    <dbReference type="NCBI Taxonomy" id="317013"/>
    <lineage>
        <taxon>Bacteria</taxon>
        <taxon>Pseudomonadati</taxon>
        <taxon>Pseudomonadota</taxon>
        <taxon>Gammaproteobacteria</taxon>
        <taxon>Lysobacterales</taxon>
        <taxon>Lysobacteraceae</taxon>
        <taxon>Xanthomonas</taxon>
    </lineage>
</organism>
<evidence type="ECO:0000256" key="2">
    <source>
        <dbReference type="SAM" id="SignalP"/>
    </source>
</evidence>
<evidence type="ECO:0000313" key="4">
    <source>
        <dbReference type="EMBL" id="KHS35128.2"/>
    </source>
</evidence>
<feature type="region of interest" description="Disordered" evidence="1">
    <location>
        <begin position="219"/>
        <end position="256"/>
    </location>
</feature>
<accession>A0AB34QFH9</accession>
<feature type="domain" description="SH3b" evidence="3">
    <location>
        <begin position="32"/>
        <end position="80"/>
    </location>
</feature>
<dbReference type="Pfam" id="PF08239">
    <property type="entry name" value="SH3_3"/>
    <property type="match status" value="1"/>
</dbReference>
<feature type="compositionally biased region" description="Polar residues" evidence="1">
    <location>
        <begin position="219"/>
        <end position="232"/>
    </location>
</feature>
<dbReference type="EMBL" id="JWTI02000148">
    <property type="protein sequence ID" value="KHS35128.2"/>
    <property type="molecule type" value="Genomic_DNA"/>
</dbReference>
<protein>
    <submittedName>
        <fullName evidence="4">Peptide-binding protein</fullName>
    </submittedName>
</protein>
<name>A0AB34QFH9_XANCH</name>
<reference evidence="5" key="1">
    <citation type="submission" date="2015-04" db="EMBL/GenBank/DDBJ databases">
        <title>Genome sequencing of pathogens of bean.</title>
        <authorList>
            <person name="Harrison J.W."/>
            <person name="Aritua V."/>
            <person name="Sapp M."/>
            <person name="Smith J."/>
            <person name="Studholme D.J."/>
        </authorList>
    </citation>
    <scope>NUCLEOTIDE SEQUENCE [LARGE SCALE GENOMIC DNA]</scope>
    <source>
        <strain evidence="5">NCPPB 1138</strain>
    </source>
</reference>
<gene>
    <name evidence="4" type="ORF">RN20_17610</name>
</gene>
<dbReference type="AlphaFoldDB" id="A0AB34QFH9"/>
<evidence type="ECO:0000313" key="5">
    <source>
        <dbReference type="Proteomes" id="UP000031180"/>
    </source>
</evidence>
<dbReference type="Gene3D" id="2.30.30.40">
    <property type="entry name" value="SH3 Domains"/>
    <property type="match status" value="1"/>
</dbReference>
<evidence type="ECO:0000256" key="1">
    <source>
        <dbReference type="SAM" id="MobiDB-lite"/>
    </source>
</evidence>
<feature type="compositionally biased region" description="Basic and acidic residues" evidence="1">
    <location>
        <begin position="239"/>
        <end position="256"/>
    </location>
</feature>
<dbReference type="InterPro" id="IPR003646">
    <property type="entry name" value="SH3-like_bac-type"/>
</dbReference>
<evidence type="ECO:0000259" key="3">
    <source>
        <dbReference type="Pfam" id="PF08239"/>
    </source>
</evidence>